<keyword evidence="4" id="KW-1185">Reference proteome</keyword>
<feature type="transmembrane region" description="Helical" evidence="2">
    <location>
        <begin position="53"/>
        <end position="70"/>
    </location>
</feature>
<keyword evidence="2" id="KW-0472">Membrane</keyword>
<feature type="region of interest" description="Disordered" evidence="1">
    <location>
        <begin position="71"/>
        <end position="92"/>
    </location>
</feature>
<feature type="transmembrane region" description="Helical" evidence="2">
    <location>
        <begin position="22"/>
        <end position="41"/>
    </location>
</feature>
<evidence type="ECO:0000313" key="3">
    <source>
        <dbReference type="EMBL" id="MBC2836117.1"/>
    </source>
</evidence>
<proteinExistence type="predicted"/>
<sequence length="161" mass="18029">MTHSETLAETMLVQREARRSKLRAWVVAFILGMAVALALAVTTAPARADDRDLARALAAIAIVGIIATAAKDRDRPRQEQHPHYTPRQSRAPRVPAVCGIEISGRSTRATVYGERCLREEGFDWRLPQHCARPARIYGQNDRIYTEQCLRDAGFRIGGHRN</sequence>
<evidence type="ECO:0000256" key="2">
    <source>
        <dbReference type="SAM" id="Phobius"/>
    </source>
</evidence>
<dbReference type="Proteomes" id="UP000555411">
    <property type="component" value="Unassembled WGS sequence"/>
</dbReference>
<reference evidence="3 4" key="1">
    <citation type="journal article" date="2017" name="Int. J. Syst. Evol. Microbiol.">
        <title>Gemmobacter straminiformis sp. nov., isolated from an artificial fountain.</title>
        <authorList>
            <person name="Kang J.Y."/>
            <person name="Kim M.J."/>
            <person name="Chun J."/>
            <person name="Son K.P."/>
            <person name="Jahng K.Y."/>
        </authorList>
    </citation>
    <scope>NUCLEOTIDE SEQUENCE [LARGE SCALE GENOMIC DNA]</scope>
    <source>
        <strain evidence="3 4">CAM-8</strain>
    </source>
</reference>
<comment type="caution">
    <text evidence="3">The sequence shown here is derived from an EMBL/GenBank/DDBJ whole genome shotgun (WGS) entry which is preliminary data.</text>
</comment>
<feature type="compositionally biased region" description="Basic and acidic residues" evidence="1">
    <location>
        <begin position="71"/>
        <end position="82"/>
    </location>
</feature>
<gene>
    <name evidence="3" type="ORF">H7F16_11430</name>
</gene>
<dbReference type="EMBL" id="JACLQD010000003">
    <property type="protein sequence ID" value="MBC2836117.1"/>
    <property type="molecule type" value="Genomic_DNA"/>
</dbReference>
<dbReference type="RefSeq" id="WP_185797734.1">
    <property type="nucleotide sequence ID" value="NZ_JACLQD010000003.1"/>
</dbReference>
<evidence type="ECO:0000313" key="4">
    <source>
        <dbReference type="Proteomes" id="UP000555411"/>
    </source>
</evidence>
<keyword evidence="2" id="KW-0812">Transmembrane</keyword>
<name>A0A842I9T6_9RHOB</name>
<accession>A0A842I9T6</accession>
<dbReference type="AlphaFoldDB" id="A0A842I9T6"/>
<keyword evidence="2" id="KW-1133">Transmembrane helix</keyword>
<evidence type="ECO:0000256" key="1">
    <source>
        <dbReference type="SAM" id="MobiDB-lite"/>
    </source>
</evidence>
<protein>
    <submittedName>
        <fullName evidence="3">Uncharacterized protein</fullName>
    </submittedName>
</protein>
<organism evidence="3 4">
    <name type="scientific">Paragemmobacter straminiformis</name>
    <dbReference type="NCBI Taxonomy" id="2045119"/>
    <lineage>
        <taxon>Bacteria</taxon>
        <taxon>Pseudomonadati</taxon>
        <taxon>Pseudomonadota</taxon>
        <taxon>Alphaproteobacteria</taxon>
        <taxon>Rhodobacterales</taxon>
        <taxon>Paracoccaceae</taxon>
        <taxon>Paragemmobacter</taxon>
    </lineage>
</organism>